<proteinExistence type="predicted"/>
<dbReference type="OrthoDB" id="6540218at2"/>
<protein>
    <submittedName>
        <fullName evidence="1">Uncharacterized protein</fullName>
    </submittedName>
</protein>
<comment type="caution">
    <text evidence="1">The sequence shown here is derived from an EMBL/GenBank/DDBJ whole genome shotgun (WGS) entry which is preliminary data.</text>
</comment>
<name>A0A506Q3Y2_9GAMM</name>
<reference evidence="1 2" key="1">
    <citation type="submission" date="2019-06" db="EMBL/GenBank/DDBJ databases">
        <title>Taxogenomics and systematics of the genus Pantoea.</title>
        <authorList>
            <person name="Tambong J.T."/>
        </authorList>
    </citation>
    <scope>NUCLEOTIDE SEQUENCE [LARGE SCALE GENOMIC DNA]</scope>
    <source>
        <strain evidence="1 2">LMG 24200</strain>
    </source>
</reference>
<keyword evidence="2" id="KW-1185">Reference proteome</keyword>
<dbReference type="AlphaFoldDB" id="A0A506Q3Y2"/>
<organism evidence="1 2">
    <name type="scientific">Pantoea deleyi</name>
    <dbReference type="NCBI Taxonomy" id="470932"/>
    <lineage>
        <taxon>Bacteria</taxon>
        <taxon>Pseudomonadati</taxon>
        <taxon>Pseudomonadota</taxon>
        <taxon>Gammaproteobacteria</taxon>
        <taxon>Enterobacterales</taxon>
        <taxon>Erwiniaceae</taxon>
        <taxon>Pantoea</taxon>
    </lineage>
</organism>
<evidence type="ECO:0000313" key="2">
    <source>
        <dbReference type="Proteomes" id="UP000317747"/>
    </source>
</evidence>
<evidence type="ECO:0000313" key="1">
    <source>
        <dbReference type="EMBL" id="TPV40479.1"/>
    </source>
</evidence>
<sequence>MVMKIRCTQCGSARFVFTDFNEDQRNFHGACCACCQKPLGLQDLLPNTPMDPISQCLLASQKTLRAPE</sequence>
<accession>A0A506Q3Y2</accession>
<dbReference type="Proteomes" id="UP000317747">
    <property type="component" value="Unassembled WGS sequence"/>
</dbReference>
<dbReference type="EMBL" id="VHJA01000060">
    <property type="protein sequence ID" value="TPV40479.1"/>
    <property type="molecule type" value="Genomic_DNA"/>
</dbReference>
<gene>
    <name evidence="1" type="ORF">FJW01_12240</name>
</gene>